<dbReference type="AlphaFoldDB" id="A0A1T5LL38"/>
<dbReference type="InterPro" id="IPR050572">
    <property type="entry name" value="Fe-S_Ferredoxin"/>
</dbReference>
<keyword evidence="4" id="KW-0411">Iron-sulfur</keyword>
<reference evidence="6 7" key="1">
    <citation type="submission" date="2017-02" db="EMBL/GenBank/DDBJ databases">
        <authorList>
            <person name="Peterson S.W."/>
        </authorList>
    </citation>
    <scope>NUCLEOTIDE SEQUENCE [LARGE SCALE GENOMIC DNA]</scope>
    <source>
        <strain evidence="6 7">M1</strain>
    </source>
</reference>
<evidence type="ECO:0000313" key="6">
    <source>
        <dbReference type="EMBL" id="SKC76515.1"/>
    </source>
</evidence>
<keyword evidence="3" id="KW-0408">Iron</keyword>
<name>A0A1T5LL38_9FIRM</name>
<evidence type="ECO:0000256" key="1">
    <source>
        <dbReference type="ARBA" id="ARBA00022485"/>
    </source>
</evidence>
<organism evidence="6 7">
    <name type="scientific">Maledivibacter halophilus</name>
    <dbReference type="NCBI Taxonomy" id="36842"/>
    <lineage>
        <taxon>Bacteria</taxon>
        <taxon>Bacillati</taxon>
        <taxon>Bacillota</taxon>
        <taxon>Clostridia</taxon>
        <taxon>Peptostreptococcales</taxon>
        <taxon>Caminicellaceae</taxon>
        <taxon>Maledivibacter</taxon>
    </lineage>
</organism>
<evidence type="ECO:0000256" key="4">
    <source>
        <dbReference type="ARBA" id="ARBA00023014"/>
    </source>
</evidence>
<dbReference type="InterPro" id="IPR017900">
    <property type="entry name" value="4Fe4S_Fe_S_CS"/>
</dbReference>
<keyword evidence="1" id="KW-0004">4Fe-4S</keyword>
<evidence type="ECO:0000256" key="3">
    <source>
        <dbReference type="ARBA" id="ARBA00023004"/>
    </source>
</evidence>
<feature type="domain" description="4Fe-4S ferredoxin-type" evidence="5">
    <location>
        <begin position="256"/>
        <end position="285"/>
    </location>
</feature>
<dbReference type="PROSITE" id="PS00198">
    <property type="entry name" value="4FE4S_FER_1"/>
    <property type="match status" value="1"/>
</dbReference>
<dbReference type="EMBL" id="FUZT01000007">
    <property type="protein sequence ID" value="SKC76515.1"/>
    <property type="molecule type" value="Genomic_DNA"/>
</dbReference>
<dbReference type="PROSITE" id="PS51379">
    <property type="entry name" value="4FE4S_FER_2"/>
    <property type="match status" value="2"/>
</dbReference>
<evidence type="ECO:0000256" key="2">
    <source>
        <dbReference type="ARBA" id="ARBA00022723"/>
    </source>
</evidence>
<evidence type="ECO:0000259" key="5">
    <source>
        <dbReference type="PROSITE" id="PS51379"/>
    </source>
</evidence>
<dbReference type="Pfam" id="PF12838">
    <property type="entry name" value="Fer4_7"/>
    <property type="match status" value="1"/>
</dbReference>
<dbReference type="GO" id="GO:0046872">
    <property type="term" value="F:metal ion binding"/>
    <property type="evidence" value="ECO:0007669"/>
    <property type="project" value="UniProtKB-KW"/>
</dbReference>
<gene>
    <name evidence="6" type="ORF">SAMN02194393_02997</name>
</gene>
<dbReference type="GO" id="GO:0051539">
    <property type="term" value="F:4 iron, 4 sulfur cluster binding"/>
    <property type="evidence" value="ECO:0007669"/>
    <property type="project" value="UniProtKB-KW"/>
</dbReference>
<dbReference type="InterPro" id="IPR017896">
    <property type="entry name" value="4Fe4S_Fe-S-bd"/>
</dbReference>
<dbReference type="OrthoDB" id="5422255at2"/>
<feature type="domain" description="4Fe-4S ferredoxin-type" evidence="5">
    <location>
        <begin position="287"/>
        <end position="314"/>
    </location>
</feature>
<dbReference type="Gene3D" id="3.30.70.20">
    <property type="match status" value="1"/>
</dbReference>
<dbReference type="PANTHER" id="PTHR43687:SF1">
    <property type="entry name" value="FERREDOXIN III"/>
    <property type="match status" value="1"/>
</dbReference>
<proteinExistence type="predicted"/>
<evidence type="ECO:0000313" key="7">
    <source>
        <dbReference type="Proteomes" id="UP000190285"/>
    </source>
</evidence>
<accession>A0A1T5LL38</accession>
<dbReference type="SUPFAM" id="SSF54862">
    <property type="entry name" value="4Fe-4S ferredoxins"/>
    <property type="match status" value="1"/>
</dbReference>
<sequence length="316" mass="36885">MNKKLIEFFDVPKEAYSCIELMLTEEEIVLIENMQDQKYTYKELLGLIEESFADLDSEDFIRMCYKRGIINKEIVNGEIIYKSADVYTRLAYFAQYESKKWKSIPKEVRKNLDDWYVRKYTENAIPRLEEIEKGTRKLIENAYFYTLEETLILIDEIDEEIYMVPCNCKSVALNCDKPKNVCIQFDRGINTEWDRGWGKSISKEKAKEIVIMANKKGLMHTSETKQAICNCDGCCCYPIRASRNIQTKGIWPKKRYDIVWNKEKCIGCGICSNICNFNAFSKKGKTISFDENKCWGCTICKDHCPAEAITIEKIEN</sequence>
<dbReference type="Proteomes" id="UP000190285">
    <property type="component" value="Unassembled WGS sequence"/>
</dbReference>
<keyword evidence="2" id="KW-0479">Metal-binding</keyword>
<protein>
    <submittedName>
        <fullName evidence="6">4Fe-4S dicluster domain-containing protein</fullName>
    </submittedName>
</protein>
<keyword evidence="7" id="KW-1185">Reference proteome</keyword>
<dbReference type="PANTHER" id="PTHR43687">
    <property type="entry name" value="ADENYLYLSULFATE REDUCTASE, BETA SUBUNIT"/>
    <property type="match status" value="1"/>
</dbReference>
<dbReference type="RefSeq" id="WP_079492676.1">
    <property type="nucleotide sequence ID" value="NZ_FUZT01000007.1"/>
</dbReference>
<dbReference type="STRING" id="36842.SAMN02194393_02997"/>